<gene>
    <name evidence="1" type="ORF">QUC96_006605</name>
</gene>
<keyword evidence="2" id="KW-1185">Reference proteome</keyword>
<sequence length="55" mass="6394">MKREYLTLLLGILFIVGAVVFTVKQSWLFSIVFLIVGIVYVFRFIKMSKDSGSRY</sequence>
<name>A0ACD5FIT9_STAHY</name>
<protein>
    <submittedName>
        <fullName evidence="1">Uncharacterized protein</fullName>
    </submittedName>
</protein>
<reference evidence="1" key="1">
    <citation type="submission" date="2024-09" db="EMBL/GenBank/DDBJ databases">
        <authorList>
            <person name="Gagne-Thivierge C."/>
        </authorList>
    </citation>
    <scope>NUCLEOTIDE SEQUENCE</scope>
    <source>
        <strain evidence="1">SC310</strain>
    </source>
</reference>
<organism evidence="1 2">
    <name type="scientific">Staphylococcus hyicus</name>
    <dbReference type="NCBI Taxonomy" id="1284"/>
    <lineage>
        <taxon>Bacteria</taxon>
        <taxon>Bacillati</taxon>
        <taxon>Bacillota</taxon>
        <taxon>Bacilli</taxon>
        <taxon>Bacillales</taxon>
        <taxon>Staphylococcaceae</taxon>
        <taxon>Staphylococcus</taxon>
    </lineage>
</organism>
<accession>A0ACD5FIT9</accession>
<evidence type="ECO:0000313" key="2">
    <source>
        <dbReference type="Proteomes" id="UP001234913"/>
    </source>
</evidence>
<dbReference type="Proteomes" id="UP001234913">
    <property type="component" value="Chromosome"/>
</dbReference>
<dbReference type="EMBL" id="CP171742">
    <property type="protein sequence ID" value="XKR68158.1"/>
    <property type="molecule type" value="Genomic_DNA"/>
</dbReference>
<proteinExistence type="predicted"/>
<evidence type="ECO:0000313" key="1">
    <source>
        <dbReference type="EMBL" id="XKR68158.1"/>
    </source>
</evidence>